<evidence type="ECO:0000256" key="8">
    <source>
        <dbReference type="ARBA" id="ARBA00023004"/>
    </source>
</evidence>
<keyword evidence="5" id="KW-0349">Heme</keyword>
<proteinExistence type="predicted"/>
<dbReference type="GO" id="GO:0020037">
    <property type="term" value="F:heme binding"/>
    <property type="evidence" value="ECO:0007669"/>
    <property type="project" value="InterPro"/>
</dbReference>
<dbReference type="OrthoDB" id="6127067at2759"/>
<evidence type="ECO:0000313" key="17">
    <source>
        <dbReference type="EMBL" id="EDV24635.1"/>
    </source>
</evidence>
<dbReference type="GO" id="GO:0046872">
    <property type="term" value="F:metal ion binding"/>
    <property type="evidence" value="ECO:0007669"/>
    <property type="project" value="UniProtKB-KW"/>
</dbReference>
<evidence type="ECO:0000256" key="11">
    <source>
        <dbReference type="ARBA" id="ARBA00023293"/>
    </source>
</evidence>
<evidence type="ECO:0000256" key="12">
    <source>
        <dbReference type="ARBA" id="ARBA00037442"/>
    </source>
</evidence>
<evidence type="ECO:0000256" key="9">
    <source>
        <dbReference type="ARBA" id="ARBA00023134"/>
    </source>
</evidence>
<dbReference type="Proteomes" id="UP000009022">
    <property type="component" value="Unassembled WGS sequence"/>
</dbReference>
<feature type="domain" description="Guanylate cyclase" evidence="16">
    <location>
        <begin position="432"/>
        <end position="560"/>
    </location>
</feature>
<dbReference type="SMART" id="SM00044">
    <property type="entry name" value="CYCc"/>
    <property type="match status" value="1"/>
</dbReference>
<evidence type="ECO:0000256" key="3">
    <source>
        <dbReference type="ARBA" id="ARBA00012202"/>
    </source>
</evidence>
<accession>B3RYQ5</accession>
<dbReference type="AlphaFoldDB" id="B3RYQ5"/>
<dbReference type="CDD" id="cd07302">
    <property type="entry name" value="CHD"/>
    <property type="match status" value="1"/>
</dbReference>
<dbReference type="GO" id="GO:0004383">
    <property type="term" value="F:guanylate cyclase activity"/>
    <property type="evidence" value="ECO:0000318"/>
    <property type="project" value="GO_Central"/>
</dbReference>
<evidence type="ECO:0000256" key="4">
    <source>
        <dbReference type="ARBA" id="ARBA00022490"/>
    </source>
</evidence>
<dbReference type="Pfam" id="PF07700">
    <property type="entry name" value="HNOB"/>
    <property type="match status" value="1"/>
</dbReference>
<dbReference type="InterPro" id="IPR001054">
    <property type="entry name" value="A/G_cyclase"/>
</dbReference>
<dbReference type="GO" id="GO:0070482">
    <property type="term" value="P:response to oxygen levels"/>
    <property type="evidence" value="ECO:0000318"/>
    <property type="project" value="GO_Central"/>
</dbReference>
<dbReference type="Gene3D" id="3.30.450.260">
    <property type="entry name" value="Haem NO binding associated domain"/>
    <property type="match status" value="1"/>
</dbReference>
<dbReference type="InterPro" id="IPR042463">
    <property type="entry name" value="HNOB_dom_associated_sf"/>
</dbReference>
<dbReference type="InterPro" id="IPR024096">
    <property type="entry name" value="NO_sig/Golgi_transp_ligand-bd"/>
</dbReference>
<keyword evidence="6" id="KW-0479">Metal-binding</keyword>
<dbReference type="InterPro" id="IPR029787">
    <property type="entry name" value="Nucleotide_cyclase"/>
</dbReference>
<dbReference type="Gene3D" id="3.30.70.1230">
    <property type="entry name" value="Nucleotide cyclase"/>
    <property type="match status" value="1"/>
</dbReference>
<evidence type="ECO:0000256" key="15">
    <source>
        <dbReference type="ARBA" id="ARBA00043208"/>
    </source>
</evidence>
<dbReference type="Pfam" id="PF00211">
    <property type="entry name" value="Guanylate_cyc"/>
    <property type="match status" value="1"/>
</dbReference>
<comment type="subcellular location">
    <subcellularLocation>
        <location evidence="2">Cytoplasm</location>
    </subcellularLocation>
</comment>
<keyword evidence="8" id="KW-0408">Iron</keyword>
<dbReference type="SUPFAM" id="SSF111126">
    <property type="entry name" value="Ligand-binding domain in the NO signalling and Golgi transport"/>
    <property type="match status" value="1"/>
</dbReference>
<dbReference type="Pfam" id="PF07701">
    <property type="entry name" value="HNOBA"/>
    <property type="match status" value="1"/>
</dbReference>
<dbReference type="GO" id="GO:0005525">
    <property type="term" value="F:GTP binding"/>
    <property type="evidence" value="ECO:0007669"/>
    <property type="project" value="UniProtKB-KW"/>
</dbReference>
<sequence>MDESFFFQQHGLINHALSLLVKRNFGDEAWDSIREKIGMSNSSYFIQRKVYADDVTFELVKTASEVLGIQVNDLLETFGRFFVSFCEELGYKRILEVMGSNLFEFINNLDSLHDHLATIYSGMKAPSFRCKYNSDNDTITLHYYSTRPNLEYIVVGIIKEVAEKIHLIDINMEVVKTRQNQLDDIQFLIYSKNPAKARIKCHDRLRRSIASSTRKQTKNSETCNFIAPTTFCRAFPFHVLFDRDLSIQQLGHVIERMIPGFYLGDLKMDKIFKIVRPVIQFDFHSILSHINTVFVLTMKPLCPSFLEQYLQWSDVRFKGQMIYLEENEMMLFHCSVSISSLEELRSHGLYLCDIPRYDASRNVILRSDHFRHDYQMMLQLETLNDRLADTYQQLQKEKDLTGELLYSVMPPSVAKQLRLGHKAVPSKHSMASVMFCKVSTFQDITTNIEPTKLIALLNDIYITFDQIIDRQGDEFYKVETLGDKYMVASGIPQYQSTHAKSIVKVAIEMMNTSQKRGNKKLSTMLSIGIHSGEIVAGVIGEKLPRFSIFGDTVNIASRTLTTGVPGVINITEDTFRCLDSPKYFENKYLLSCLGPVNMKGRSTPLTCYIVSHQAKSPASTANGQTNSCPSTIN</sequence>
<dbReference type="HOGENOM" id="CLU_011614_4_0_1"/>
<dbReference type="SUPFAM" id="SSF55073">
    <property type="entry name" value="Nucleotide cyclase"/>
    <property type="match status" value="1"/>
</dbReference>
<dbReference type="EMBL" id="DS985245">
    <property type="protein sequence ID" value="EDV24635.1"/>
    <property type="molecule type" value="Genomic_DNA"/>
</dbReference>
<dbReference type="CTD" id="6753738"/>
<dbReference type="PhylomeDB" id="B3RYQ5"/>
<keyword evidence="18" id="KW-1185">Reference proteome</keyword>
<evidence type="ECO:0000313" key="18">
    <source>
        <dbReference type="Proteomes" id="UP000009022"/>
    </source>
</evidence>
<reference evidence="17 18" key="1">
    <citation type="journal article" date="2008" name="Nature">
        <title>The Trichoplax genome and the nature of placozoans.</title>
        <authorList>
            <person name="Srivastava M."/>
            <person name="Begovic E."/>
            <person name="Chapman J."/>
            <person name="Putnam N.H."/>
            <person name="Hellsten U."/>
            <person name="Kawashima T."/>
            <person name="Kuo A."/>
            <person name="Mitros T."/>
            <person name="Salamov A."/>
            <person name="Carpenter M.L."/>
            <person name="Signorovitch A.Y."/>
            <person name="Moreno M.A."/>
            <person name="Kamm K."/>
            <person name="Grimwood J."/>
            <person name="Schmutz J."/>
            <person name="Shapiro H."/>
            <person name="Grigoriev I.V."/>
            <person name="Buss L.W."/>
            <person name="Schierwater B."/>
            <person name="Dellaporta S.L."/>
            <person name="Rokhsar D.S."/>
        </authorList>
    </citation>
    <scope>NUCLEOTIDE SEQUENCE [LARGE SCALE GENOMIC DNA]</scope>
    <source>
        <strain evidence="17 18">Grell-BS-1999</strain>
    </source>
</reference>
<dbReference type="PANTHER" id="PTHR45655">
    <property type="entry name" value="GUANYLATE CYCLASE SOLUBLE SUBUNIT BETA-2"/>
    <property type="match status" value="1"/>
</dbReference>
<dbReference type="KEGG" id="tad:TRIADDRAFT_25317"/>
<dbReference type="InterPro" id="IPR011645">
    <property type="entry name" value="HNOB_dom_associated"/>
</dbReference>
<dbReference type="STRING" id="10228.B3RYQ5"/>
<protein>
    <recommendedName>
        <fullName evidence="13">Guanylate cyclase soluble subunit beta-1</fullName>
        <ecNumber evidence="3">4.6.1.2</ecNumber>
    </recommendedName>
    <alternativeName>
        <fullName evidence="14">Guanylate cyclase soluble subunit beta-3</fullName>
    </alternativeName>
    <alternativeName>
        <fullName evidence="15">Soluble guanylate cyclase small subunit</fullName>
    </alternativeName>
</protein>
<dbReference type="Gene3D" id="3.90.1520.10">
    <property type="entry name" value="H-NOX domain"/>
    <property type="match status" value="1"/>
</dbReference>
<dbReference type="GeneID" id="6753738"/>
<organism evidence="17 18">
    <name type="scientific">Trichoplax adhaerens</name>
    <name type="common">Trichoplax reptans</name>
    <dbReference type="NCBI Taxonomy" id="10228"/>
    <lineage>
        <taxon>Eukaryota</taxon>
        <taxon>Metazoa</taxon>
        <taxon>Placozoa</taxon>
        <taxon>Uniplacotomia</taxon>
        <taxon>Trichoplacea</taxon>
        <taxon>Trichoplacidae</taxon>
        <taxon>Trichoplax</taxon>
    </lineage>
</organism>
<evidence type="ECO:0000256" key="10">
    <source>
        <dbReference type="ARBA" id="ARBA00023239"/>
    </source>
</evidence>
<keyword evidence="4" id="KW-0963">Cytoplasm</keyword>
<dbReference type="PROSITE" id="PS50125">
    <property type="entry name" value="GUANYLATE_CYCLASE_2"/>
    <property type="match status" value="1"/>
</dbReference>
<dbReference type="GO" id="GO:0008074">
    <property type="term" value="C:guanylate cyclase complex, soluble"/>
    <property type="evidence" value="ECO:0000318"/>
    <property type="project" value="GO_Central"/>
</dbReference>
<evidence type="ECO:0000256" key="2">
    <source>
        <dbReference type="ARBA" id="ARBA00004496"/>
    </source>
</evidence>
<gene>
    <name evidence="17" type="ORF">TRIADDRAFT_25317</name>
</gene>
<dbReference type="Gene3D" id="6.10.250.780">
    <property type="match status" value="1"/>
</dbReference>
<evidence type="ECO:0000256" key="7">
    <source>
        <dbReference type="ARBA" id="ARBA00022741"/>
    </source>
</evidence>
<keyword evidence="11" id="KW-0141">cGMP biosynthesis</keyword>
<comment type="function">
    <text evidence="12">Mediates responses to nitric oxide (NO) by catalyzing the biosynthesis of the signaling molecule cGMP.</text>
</comment>
<dbReference type="eggNOG" id="KOG4171">
    <property type="taxonomic scope" value="Eukaryota"/>
</dbReference>
<keyword evidence="9" id="KW-0342">GTP-binding</keyword>
<dbReference type="EC" id="4.6.1.2" evidence="3"/>
<evidence type="ECO:0000256" key="13">
    <source>
        <dbReference type="ARBA" id="ARBA00039698"/>
    </source>
</evidence>
<evidence type="ECO:0000256" key="1">
    <source>
        <dbReference type="ARBA" id="ARBA00001971"/>
    </source>
</evidence>
<dbReference type="GO" id="GO:0019934">
    <property type="term" value="P:cGMP-mediated signaling"/>
    <property type="evidence" value="ECO:0000318"/>
    <property type="project" value="GO_Central"/>
</dbReference>
<name>B3RYQ5_TRIAD</name>
<evidence type="ECO:0000256" key="5">
    <source>
        <dbReference type="ARBA" id="ARBA00022617"/>
    </source>
</evidence>
<dbReference type="FunFam" id="3.30.450.260:FF:000002">
    <property type="entry name" value="guanylate cyclase soluble subunit alpha-2"/>
    <property type="match status" value="1"/>
</dbReference>
<keyword evidence="10" id="KW-0456">Lyase</keyword>
<dbReference type="InterPro" id="IPR011644">
    <property type="entry name" value="Heme_NO-bd"/>
</dbReference>
<dbReference type="InterPro" id="IPR038158">
    <property type="entry name" value="H-NOX_domain_sf"/>
</dbReference>
<dbReference type="PANTHER" id="PTHR45655:SF2">
    <property type="entry name" value="GUANYLATE CYCLASE SOLUBLE SUBUNIT BETA-1"/>
    <property type="match status" value="1"/>
</dbReference>
<evidence type="ECO:0000256" key="14">
    <source>
        <dbReference type="ARBA" id="ARBA00041698"/>
    </source>
</evidence>
<dbReference type="InParanoid" id="B3RYQ5"/>
<evidence type="ECO:0000256" key="6">
    <source>
        <dbReference type="ARBA" id="ARBA00022723"/>
    </source>
</evidence>
<dbReference type="RefSeq" id="XP_002112525.1">
    <property type="nucleotide sequence ID" value="XM_002112489.1"/>
</dbReference>
<comment type="cofactor">
    <cofactor evidence="1">
        <name>heme</name>
        <dbReference type="ChEBI" id="CHEBI:30413"/>
    </cofactor>
</comment>
<keyword evidence="7" id="KW-0547">Nucleotide-binding</keyword>
<evidence type="ECO:0000259" key="16">
    <source>
        <dbReference type="PROSITE" id="PS50125"/>
    </source>
</evidence>
<dbReference type="GO" id="GO:0006182">
    <property type="term" value="P:cGMP biosynthetic process"/>
    <property type="evidence" value="ECO:0000318"/>
    <property type="project" value="GO_Central"/>
</dbReference>
<dbReference type="FunFam" id="3.30.70.1230:FF:000094">
    <property type="entry name" value="Guanylate cyclase soluble subunit beta-1"/>
    <property type="match status" value="1"/>
</dbReference>